<feature type="compositionally biased region" description="Basic residues" evidence="1">
    <location>
        <begin position="138"/>
        <end position="150"/>
    </location>
</feature>
<name>A0A7G9FMH9_9FIRM</name>
<reference evidence="3 4" key="1">
    <citation type="submission" date="2020-08" db="EMBL/GenBank/DDBJ databases">
        <authorList>
            <person name="Liu C."/>
            <person name="Sun Q."/>
        </authorList>
    </citation>
    <scope>NUCLEOTIDE SEQUENCE [LARGE SCALE GENOMIC DNA]</scope>
    <source>
        <strain evidence="3 4">NSJ-4</strain>
    </source>
</reference>
<keyword evidence="2" id="KW-0472">Membrane</keyword>
<dbReference type="EMBL" id="CP060632">
    <property type="protein sequence ID" value="QNL99760.1"/>
    <property type="molecule type" value="Genomic_DNA"/>
</dbReference>
<accession>A0A7G9FMH9</accession>
<gene>
    <name evidence="3" type="ORF">H9Q76_00140</name>
</gene>
<evidence type="ECO:0000256" key="1">
    <source>
        <dbReference type="SAM" id="MobiDB-lite"/>
    </source>
</evidence>
<keyword evidence="2" id="KW-1133">Transmembrane helix</keyword>
<keyword evidence="2" id="KW-0812">Transmembrane</keyword>
<feature type="region of interest" description="Disordered" evidence="1">
    <location>
        <begin position="129"/>
        <end position="199"/>
    </location>
</feature>
<proteinExistence type="predicted"/>
<keyword evidence="4" id="KW-1185">Reference proteome</keyword>
<protein>
    <submittedName>
        <fullName evidence="3">Uncharacterized protein</fullName>
    </submittedName>
</protein>
<feature type="transmembrane region" description="Helical" evidence="2">
    <location>
        <begin position="6"/>
        <end position="25"/>
    </location>
</feature>
<dbReference type="Proteomes" id="UP000515819">
    <property type="component" value="Chromosome"/>
</dbReference>
<evidence type="ECO:0000256" key="2">
    <source>
        <dbReference type="SAM" id="Phobius"/>
    </source>
</evidence>
<dbReference type="AlphaFoldDB" id="A0A7G9FMH9"/>
<sequence length="199" mass="23016">MPWWLIMIIVIVVALAIMFVLYRVGDKLQKKQSAQREQMVEAAQPMNMLIIDKKMLPMKDAGLPKMVMEQTPKRYQKAKLPIAKVKVGPQIMNMICDDAIFDELPTRGEVKAMVSGIYIISVKSVRGKKVAQEEETGKKKKGNWRTRMRKRQVEMQKQLNAEMLEKAKSKGKAKDKPVEKSKEELRREKERAKKISDKM</sequence>
<evidence type="ECO:0000313" key="3">
    <source>
        <dbReference type="EMBL" id="QNL99760.1"/>
    </source>
</evidence>
<dbReference type="RefSeq" id="WP_118734766.1">
    <property type="nucleotide sequence ID" value="NZ_CP060632.1"/>
</dbReference>
<evidence type="ECO:0000313" key="4">
    <source>
        <dbReference type="Proteomes" id="UP000515819"/>
    </source>
</evidence>
<feature type="compositionally biased region" description="Basic and acidic residues" evidence="1">
    <location>
        <begin position="163"/>
        <end position="199"/>
    </location>
</feature>
<dbReference type="KEGG" id="wcp:H9Q76_00140"/>
<organism evidence="3 4">
    <name type="scientific">Wujia chipingensis</name>
    <dbReference type="NCBI Taxonomy" id="2763670"/>
    <lineage>
        <taxon>Bacteria</taxon>
        <taxon>Bacillati</taxon>
        <taxon>Bacillota</taxon>
        <taxon>Clostridia</taxon>
        <taxon>Lachnospirales</taxon>
        <taxon>Lachnospiraceae</taxon>
        <taxon>Wujia</taxon>
    </lineage>
</organism>